<dbReference type="EMBL" id="CP035467">
    <property type="protein sequence ID" value="QCW83533.1"/>
    <property type="molecule type" value="Genomic_DNA"/>
</dbReference>
<dbReference type="OrthoDB" id="7346546at2"/>
<name>A0A4P9USL7_METBY</name>
<proteinExistence type="predicted"/>
<dbReference type="RefSeq" id="WP_017842671.1">
    <property type="nucleotide sequence ID" value="NZ_CP035467.1"/>
</dbReference>
<accession>A0A4P9USL7</accession>
<dbReference type="AlphaFoldDB" id="A0A4P9USL7"/>
<protein>
    <submittedName>
        <fullName evidence="2">DUF2796 domain-containing protein</fullName>
    </submittedName>
</protein>
<dbReference type="KEGG" id="mbur:EQU24_15755"/>
<dbReference type="Pfam" id="PF10986">
    <property type="entry name" value="ZrgA"/>
    <property type="match status" value="1"/>
</dbReference>
<feature type="signal peptide" evidence="1">
    <location>
        <begin position="1"/>
        <end position="21"/>
    </location>
</feature>
<sequence length="179" mass="19976">MKSRFLIPLLSLCLFSGPSLAENRHHDAHTHGAAELNIVIENDTVLIEFESPAVNLIGFEHKPRTDAQQLELQKALALLNDVEIIVSFEKGECRVTETHIRGPFDNADQEEPEHGKREEHSEFHATYSLSCQDASVIGSVSTRLFDHFPGFEAIRVRWVGSKGQGSALLNNQSTIFSIE</sequence>
<feature type="chain" id="PRO_5020238444" evidence="1">
    <location>
        <begin position="22"/>
        <end position="179"/>
    </location>
</feature>
<reference evidence="3" key="1">
    <citation type="journal article" date="2019" name="J. Bacteriol.">
        <title>A Mutagenic Screen Identifies a TonB-Dependent Receptor Required for the Lanthanide Metal Switch in the Type I Methanotroph 'Methylotuvimicrobium buryatense' 5GB1C.</title>
        <authorList>
            <person name="Groom J.D."/>
            <person name="Ford S.M."/>
            <person name="Pesesky M.W."/>
            <person name="Lidstrom M.E."/>
        </authorList>
    </citation>
    <scope>NUCLEOTIDE SEQUENCE [LARGE SCALE GENOMIC DNA]</scope>
    <source>
        <strain evidence="3">5GB1C</strain>
    </source>
</reference>
<dbReference type="InterPro" id="IPR021253">
    <property type="entry name" value="ZrgA-like"/>
</dbReference>
<evidence type="ECO:0000256" key="1">
    <source>
        <dbReference type="SAM" id="SignalP"/>
    </source>
</evidence>
<gene>
    <name evidence="2" type="ORF">EQU24_15755</name>
</gene>
<evidence type="ECO:0000313" key="3">
    <source>
        <dbReference type="Proteomes" id="UP000305881"/>
    </source>
</evidence>
<keyword evidence="1" id="KW-0732">Signal</keyword>
<dbReference type="Proteomes" id="UP000305881">
    <property type="component" value="Chromosome"/>
</dbReference>
<dbReference type="STRING" id="675511.GCA_000341735_04304"/>
<keyword evidence="3" id="KW-1185">Reference proteome</keyword>
<organism evidence="2 3">
    <name type="scientific">Methylotuvimicrobium buryatense</name>
    <name type="common">Methylomicrobium buryatense</name>
    <dbReference type="NCBI Taxonomy" id="95641"/>
    <lineage>
        <taxon>Bacteria</taxon>
        <taxon>Pseudomonadati</taxon>
        <taxon>Pseudomonadota</taxon>
        <taxon>Gammaproteobacteria</taxon>
        <taxon>Methylococcales</taxon>
        <taxon>Methylococcaceae</taxon>
        <taxon>Methylotuvimicrobium</taxon>
    </lineage>
</organism>
<evidence type="ECO:0000313" key="2">
    <source>
        <dbReference type="EMBL" id="QCW83533.1"/>
    </source>
</evidence>